<dbReference type="Pfam" id="PF13377">
    <property type="entry name" value="Peripla_BP_3"/>
    <property type="match status" value="1"/>
</dbReference>
<dbReference type="Pfam" id="PF00356">
    <property type="entry name" value="LacI"/>
    <property type="match status" value="1"/>
</dbReference>
<protein>
    <submittedName>
        <fullName evidence="5">LacI family DNA-binding transcriptional regulator</fullName>
    </submittedName>
</protein>
<dbReference type="InterPro" id="IPR028082">
    <property type="entry name" value="Peripla_BP_I"/>
</dbReference>
<dbReference type="Gene3D" id="3.40.50.2300">
    <property type="match status" value="2"/>
</dbReference>
<dbReference type="SUPFAM" id="SSF47413">
    <property type="entry name" value="lambda repressor-like DNA-binding domains"/>
    <property type="match status" value="1"/>
</dbReference>
<name>A0ABN2G8Y6_9ACTN</name>
<evidence type="ECO:0000256" key="1">
    <source>
        <dbReference type="ARBA" id="ARBA00023015"/>
    </source>
</evidence>
<dbReference type="CDD" id="cd01392">
    <property type="entry name" value="HTH_LacI"/>
    <property type="match status" value="1"/>
</dbReference>
<keyword evidence="2 5" id="KW-0238">DNA-binding</keyword>
<dbReference type="SUPFAM" id="SSF53822">
    <property type="entry name" value="Periplasmic binding protein-like I"/>
    <property type="match status" value="1"/>
</dbReference>
<accession>A0ABN2G8Y6</accession>
<dbReference type="PROSITE" id="PS50932">
    <property type="entry name" value="HTH_LACI_2"/>
    <property type="match status" value="1"/>
</dbReference>
<reference evidence="5 6" key="1">
    <citation type="journal article" date="2019" name="Int. J. Syst. Evol. Microbiol.">
        <title>The Global Catalogue of Microorganisms (GCM) 10K type strain sequencing project: providing services to taxonomists for standard genome sequencing and annotation.</title>
        <authorList>
            <consortium name="The Broad Institute Genomics Platform"/>
            <consortium name="The Broad Institute Genome Sequencing Center for Infectious Disease"/>
            <person name="Wu L."/>
            <person name="Ma J."/>
        </authorList>
    </citation>
    <scope>NUCLEOTIDE SEQUENCE [LARGE SCALE GENOMIC DNA]</scope>
    <source>
        <strain evidence="5 6">JCM 14718</strain>
    </source>
</reference>
<evidence type="ECO:0000259" key="4">
    <source>
        <dbReference type="PROSITE" id="PS50932"/>
    </source>
</evidence>
<keyword evidence="6" id="KW-1185">Reference proteome</keyword>
<evidence type="ECO:0000313" key="5">
    <source>
        <dbReference type="EMBL" id="GAA1667346.1"/>
    </source>
</evidence>
<comment type="caution">
    <text evidence="5">The sequence shown here is derived from an EMBL/GenBank/DDBJ whole genome shotgun (WGS) entry which is preliminary data.</text>
</comment>
<dbReference type="SMART" id="SM00354">
    <property type="entry name" value="HTH_LACI"/>
    <property type="match status" value="1"/>
</dbReference>
<dbReference type="EMBL" id="BAAANY010000005">
    <property type="protein sequence ID" value="GAA1667346.1"/>
    <property type="molecule type" value="Genomic_DNA"/>
</dbReference>
<dbReference type="InterPro" id="IPR046335">
    <property type="entry name" value="LacI/GalR-like_sensor"/>
</dbReference>
<evidence type="ECO:0000256" key="2">
    <source>
        <dbReference type="ARBA" id="ARBA00023125"/>
    </source>
</evidence>
<dbReference type="Proteomes" id="UP001500618">
    <property type="component" value="Unassembled WGS sequence"/>
</dbReference>
<dbReference type="PANTHER" id="PTHR30146">
    <property type="entry name" value="LACI-RELATED TRANSCRIPTIONAL REPRESSOR"/>
    <property type="match status" value="1"/>
</dbReference>
<organism evidence="5 6">
    <name type="scientific">Fodinicola feengrottensis</name>
    <dbReference type="NCBI Taxonomy" id="435914"/>
    <lineage>
        <taxon>Bacteria</taxon>
        <taxon>Bacillati</taxon>
        <taxon>Actinomycetota</taxon>
        <taxon>Actinomycetes</taxon>
        <taxon>Mycobacteriales</taxon>
        <taxon>Fodinicola</taxon>
    </lineage>
</organism>
<feature type="domain" description="HTH lacI-type" evidence="4">
    <location>
        <begin position="10"/>
        <end position="61"/>
    </location>
</feature>
<dbReference type="GO" id="GO:0003677">
    <property type="term" value="F:DNA binding"/>
    <property type="evidence" value="ECO:0007669"/>
    <property type="project" value="UniProtKB-KW"/>
</dbReference>
<evidence type="ECO:0000256" key="3">
    <source>
        <dbReference type="ARBA" id="ARBA00023163"/>
    </source>
</evidence>
<keyword evidence="3" id="KW-0804">Transcription</keyword>
<sequence length="336" mass="35305">MPVYHRTVARKLADVAEHLGVSQATVSRALNGKPGISDATRAAVLTALDVLGYERPAKLRGETARLVGVVLPDMQNPIYASFAEAVAGALAKRGITAVLCPRTVDGVNEADFVELLIEQQVSGVLFASGLYQYATASKGHYALLRARSLPTVLINAAVPGFDVPSVCTDEEHAVGQAYSHLTHLGHRRIGAVLGPREHMPSARKLAAYRALGGSPELVAHAGFTIEEGHSGALPLIAAGATGVICGNDVLAMGAVRAARKLGREVPREVSVVGFDDSGLMAYTDPPLTTVRQPIVAMAHAAVDLLLRQIDAEVVPTDAMLFEPELVVRASTAPAPR</sequence>
<evidence type="ECO:0000313" key="6">
    <source>
        <dbReference type="Proteomes" id="UP001500618"/>
    </source>
</evidence>
<dbReference type="InterPro" id="IPR010982">
    <property type="entry name" value="Lambda_DNA-bd_dom_sf"/>
</dbReference>
<dbReference type="Gene3D" id="1.10.260.40">
    <property type="entry name" value="lambda repressor-like DNA-binding domains"/>
    <property type="match status" value="1"/>
</dbReference>
<dbReference type="InterPro" id="IPR000843">
    <property type="entry name" value="HTH_LacI"/>
</dbReference>
<proteinExistence type="predicted"/>
<keyword evidence="1" id="KW-0805">Transcription regulation</keyword>
<dbReference type="CDD" id="cd06267">
    <property type="entry name" value="PBP1_LacI_sugar_binding-like"/>
    <property type="match status" value="1"/>
</dbReference>
<gene>
    <name evidence="5" type="ORF">GCM10009765_16010</name>
</gene>
<dbReference type="PANTHER" id="PTHR30146:SF153">
    <property type="entry name" value="LACTOSE OPERON REPRESSOR"/>
    <property type="match status" value="1"/>
</dbReference>